<name>A0ABQ9ZR16_9CRUS</name>
<comment type="caution">
    <text evidence="1">The sequence shown here is derived from an EMBL/GenBank/DDBJ whole genome shotgun (WGS) entry which is preliminary data.</text>
</comment>
<dbReference type="Proteomes" id="UP001234178">
    <property type="component" value="Unassembled WGS sequence"/>
</dbReference>
<evidence type="ECO:0000313" key="2">
    <source>
        <dbReference type="Proteomes" id="UP001234178"/>
    </source>
</evidence>
<gene>
    <name evidence="1" type="ORF">OUZ56_030134</name>
</gene>
<protein>
    <recommendedName>
        <fullName evidence="3">Tyr recombinase domain-containing protein</fullName>
    </recommendedName>
</protein>
<evidence type="ECO:0008006" key="3">
    <source>
        <dbReference type="Google" id="ProtNLM"/>
    </source>
</evidence>
<accession>A0ABQ9ZR16</accession>
<reference evidence="1 2" key="1">
    <citation type="journal article" date="2023" name="Nucleic Acids Res.">
        <title>The hologenome of Daphnia magna reveals possible DNA methylation and microbiome-mediated evolution of the host genome.</title>
        <authorList>
            <person name="Chaturvedi A."/>
            <person name="Li X."/>
            <person name="Dhandapani V."/>
            <person name="Marshall H."/>
            <person name="Kissane S."/>
            <person name="Cuenca-Cambronero M."/>
            <person name="Asole G."/>
            <person name="Calvet F."/>
            <person name="Ruiz-Romero M."/>
            <person name="Marangio P."/>
            <person name="Guigo R."/>
            <person name="Rago D."/>
            <person name="Mirbahai L."/>
            <person name="Eastwood N."/>
            <person name="Colbourne J.K."/>
            <person name="Zhou J."/>
            <person name="Mallon E."/>
            <person name="Orsini L."/>
        </authorList>
    </citation>
    <scope>NUCLEOTIDE SEQUENCE [LARGE SCALE GENOMIC DNA]</scope>
    <source>
        <strain evidence="1">LRV0_1</strain>
    </source>
</reference>
<evidence type="ECO:0000313" key="1">
    <source>
        <dbReference type="EMBL" id="KAK4015146.1"/>
    </source>
</evidence>
<proteinExistence type="predicted"/>
<sequence>MSVWIRSCLKAAGVDTAMFKAPSTRGAATSKALATGLSLDSILKAGQWSRESTFNVFTFCSRQKWML</sequence>
<organism evidence="1 2">
    <name type="scientific">Daphnia magna</name>
    <dbReference type="NCBI Taxonomy" id="35525"/>
    <lineage>
        <taxon>Eukaryota</taxon>
        <taxon>Metazoa</taxon>
        <taxon>Ecdysozoa</taxon>
        <taxon>Arthropoda</taxon>
        <taxon>Crustacea</taxon>
        <taxon>Branchiopoda</taxon>
        <taxon>Diplostraca</taxon>
        <taxon>Cladocera</taxon>
        <taxon>Anomopoda</taxon>
        <taxon>Daphniidae</taxon>
        <taxon>Daphnia</taxon>
    </lineage>
</organism>
<keyword evidence="2" id="KW-1185">Reference proteome</keyword>
<dbReference type="EMBL" id="JAOYFB010000005">
    <property type="protein sequence ID" value="KAK4015146.1"/>
    <property type="molecule type" value="Genomic_DNA"/>
</dbReference>